<name>A0ACC0N4D0_RHOML</name>
<dbReference type="EMBL" id="CM046394">
    <property type="protein sequence ID" value="KAI8547388.1"/>
    <property type="molecule type" value="Genomic_DNA"/>
</dbReference>
<accession>A0ACC0N4D0</accession>
<dbReference type="Proteomes" id="UP001062846">
    <property type="component" value="Chromosome 7"/>
</dbReference>
<organism evidence="1 2">
    <name type="scientific">Rhododendron molle</name>
    <name type="common">Chinese azalea</name>
    <name type="synonym">Azalea mollis</name>
    <dbReference type="NCBI Taxonomy" id="49168"/>
    <lineage>
        <taxon>Eukaryota</taxon>
        <taxon>Viridiplantae</taxon>
        <taxon>Streptophyta</taxon>
        <taxon>Embryophyta</taxon>
        <taxon>Tracheophyta</taxon>
        <taxon>Spermatophyta</taxon>
        <taxon>Magnoliopsida</taxon>
        <taxon>eudicotyledons</taxon>
        <taxon>Gunneridae</taxon>
        <taxon>Pentapetalae</taxon>
        <taxon>asterids</taxon>
        <taxon>Ericales</taxon>
        <taxon>Ericaceae</taxon>
        <taxon>Ericoideae</taxon>
        <taxon>Rhodoreae</taxon>
        <taxon>Rhododendron</taxon>
    </lineage>
</organism>
<sequence>MILRVSKPKANCFEFDNLVVVAFVALAKSKGMPQTQLIRKVQRSKNPDVVVVDNERERGERDISLNYNPSLAHPSSFVNISKRKRSSMREIVELKFVIQKLLTLSDVDRNKYRMSILIREIRNEFLRSEEKAMFDSCRKEKEKIKGREVELIEPSCEG</sequence>
<gene>
    <name evidence="1" type="ORF">RHMOL_Rhmol07G0191600</name>
</gene>
<keyword evidence="2" id="KW-1185">Reference proteome</keyword>
<evidence type="ECO:0000313" key="1">
    <source>
        <dbReference type="EMBL" id="KAI8547388.1"/>
    </source>
</evidence>
<reference evidence="1" key="1">
    <citation type="submission" date="2022-02" db="EMBL/GenBank/DDBJ databases">
        <title>Plant Genome Project.</title>
        <authorList>
            <person name="Zhang R.-G."/>
        </authorList>
    </citation>
    <scope>NUCLEOTIDE SEQUENCE</scope>
    <source>
        <strain evidence="1">AT1</strain>
    </source>
</reference>
<comment type="caution">
    <text evidence="1">The sequence shown here is derived from an EMBL/GenBank/DDBJ whole genome shotgun (WGS) entry which is preliminary data.</text>
</comment>
<proteinExistence type="predicted"/>
<protein>
    <submittedName>
        <fullName evidence="1">Uncharacterized protein</fullName>
    </submittedName>
</protein>
<evidence type="ECO:0000313" key="2">
    <source>
        <dbReference type="Proteomes" id="UP001062846"/>
    </source>
</evidence>